<organism evidence="1 2">
    <name type="scientific">Rhizophagus irregularis</name>
    <dbReference type="NCBI Taxonomy" id="588596"/>
    <lineage>
        <taxon>Eukaryota</taxon>
        <taxon>Fungi</taxon>
        <taxon>Fungi incertae sedis</taxon>
        <taxon>Mucoromycota</taxon>
        <taxon>Glomeromycotina</taxon>
        <taxon>Glomeromycetes</taxon>
        <taxon>Glomerales</taxon>
        <taxon>Glomeraceae</taxon>
        <taxon>Rhizophagus</taxon>
    </lineage>
</organism>
<proteinExistence type="predicted"/>
<sequence length="197" mass="23055">MSYFTLTASNTPEELVKVATLLLSTIKEQPKLTNAFRMEVEISNENVLFRVCIDPVSWYDIYLRTKSKTEAVMIAKKYITETRNKTPPEMDGPSVVNLNCEDLEKRKAYTPCNRTSFHAKNLCEYDHTEHICMVKVQTLDSREEICNFYCPTKLIFEKFPTEDYVMLLRREIIRELLLAPCPNKEKDNHCDNEELLK</sequence>
<protein>
    <submittedName>
        <fullName evidence="1">Uncharacterized protein</fullName>
    </submittedName>
</protein>
<dbReference type="VEuPathDB" id="FungiDB:RhiirA1_448827"/>
<dbReference type="Proteomes" id="UP000232722">
    <property type="component" value="Unassembled WGS sequence"/>
</dbReference>
<dbReference type="VEuPathDB" id="FungiDB:FUN_015007"/>
<evidence type="ECO:0000313" key="2">
    <source>
        <dbReference type="Proteomes" id="UP000232722"/>
    </source>
</evidence>
<comment type="caution">
    <text evidence="1">The sequence shown here is derived from an EMBL/GenBank/DDBJ whole genome shotgun (WGS) entry which is preliminary data.</text>
</comment>
<reference evidence="1 2" key="2">
    <citation type="submission" date="2017-09" db="EMBL/GenBank/DDBJ databases">
        <title>Extensive intraspecific genome diversity in a model arbuscular mycorrhizal fungus.</title>
        <authorList>
            <person name="Chen E.C."/>
            <person name="Morin E."/>
            <person name="Beaudet D."/>
            <person name="Noel J."/>
            <person name="Ndikumana S."/>
            <person name="Charron P."/>
            <person name="St-Onge C."/>
            <person name="Giorgi J."/>
            <person name="Grigoriev I.V."/>
            <person name="Roux C."/>
            <person name="Martin F.M."/>
            <person name="Corradi N."/>
        </authorList>
    </citation>
    <scope>NUCLEOTIDE SEQUENCE [LARGE SCALE GENOMIC DNA]</scope>
    <source>
        <strain evidence="1 2">A5</strain>
    </source>
</reference>
<dbReference type="EMBL" id="LLXJ01000719">
    <property type="protein sequence ID" value="PKC06747.1"/>
    <property type="molecule type" value="Genomic_DNA"/>
</dbReference>
<dbReference type="VEuPathDB" id="FungiDB:RhiirFUN_012191"/>
<name>A0A2N0PIZ6_9GLOM</name>
<gene>
    <name evidence="1" type="ORF">RhiirA5_377590</name>
</gene>
<accession>A0A2N0PIZ6</accession>
<dbReference type="AlphaFoldDB" id="A0A2N0PIZ6"/>
<evidence type="ECO:0000313" key="1">
    <source>
        <dbReference type="EMBL" id="PKC06747.1"/>
    </source>
</evidence>
<reference evidence="1 2" key="1">
    <citation type="submission" date="2016-04" db="EMBL/GenBank/DDBJ databases">
        <title>Genome analyses suggest a sexual origin of heterokaryosis in a supposedly ancient asexual fungus.</title>
        <authorList>
            <person name="Ropars J."/>
            <person name="Sedzielewska K."/>
            <person name="Noel J."/>
            <person name="Charron P."/>
            <person name="Farinelli L."/>
            <person name="Marton T."/>
            <person name="Kruger M."/>
            <person name="Pelin A."/>
            <person name="Brachmann A."/>
            <person name="Corradi N."/>
        </authorList>
    </citation>
    <scope>NUCLEOTIDE SEQUENCE [LARGE SCALE GENOMIC DNA]</scope>
    <source>
        <strain evidence="1 2">A5</strain>
    </source>
</reference>